<name>A0AAD5TAU2_9FUNG</name>
<evidence type="ECO:0000313" key="2">
    <source>
        <dbReference type="Proteomes" id="UP001211907"/>
    </source>
</evidence>
<gene>
    <name evidence="1" type="ORF">HK100_012250</name>
</gene>
<reference evidence="1" key="1">
    <citation type="submission" date="2020-05" db="EMBL/GenBank/DDBJ databases">
        <title>Phylogenomic resolution of chytrid fungi.</title>
        <authorList>
            <person name="Stajich J.E."/>
            <person name="Amses K."/>
            <person name="Simmons R."/>
            <person name="Seto K."/>
            <person name="Myers J."/>
            <person name="Bonds A."/>
            <person name="Quandt C.A."/>
            <person name="Barry K."/>
            <person name="Liu P."/>
            <person name="Grigoriev I."/>
            <person name="Longcore J.E."/>
            <person name="James T.Y."/>
        </authorList>
    </citation>
    <scope>NUCLEOTIDE SEQUENCE</scope>
    <source>
        <strain evidence="1">JEL0513</strain>
    </source>
</reference>
<dbReference type="AlphaFoldDB" id="A0AAD5TAU2"/>
<organism evidence="1 2">
    <name type="scientific">Physocladia obscura</name>
    <dbReference type="NCBI Taxonomy" id="109957"/>
    <lineage>
        <taxon>Eukaryota</taxon>
        <taxon>Fungi</taxon>
        <taxon>Fungi incertae sedis</taxon>
        <taxon>Chytridiomycota</taxon>
        <taxon>Chytridiomycota incertae sedis</taxon>
        <taxon>Chytridiomycetes</taxon>
        <taxon>Chytridiales</taxon>
        <taxon>Chytriomycetaceae</taxon>
        <taxon>Physocladia</taxon>
    </lineage>
</organism>
<proteinExistence type="predicted"/>
<keyword evidence="2" id="KW-1185">Reference proteome</keyword>
<comment type="caution">
    <text evidence="1">The sequence shown here is derived from an EMBL/GenBank/DDBJ whole genome shotgun (WGS) entry which is preliminary data.</text>
</comment>
<dbReference type="EMBL" id="JADGJH010000086">
    <property type="protein sequence ID" value="KAJ3138790.1"/>
    <property type="molecule type" value="Genomic_DNA"/>
</dbReference>
<evidence type="ECO:0000313" key="1">
    <source>
        <dbReference type="EMBL" id="KAJ3138790.1"/>
    </source>
</evidence>
<protein>
    <submittedName>
        <fullName evidence="1">Uncharacterized protein</fullName>
    </submittedName>
</protein>
<sequence length="86" mass="9874">MRKTSYFEQKKASSTSALEITTLRAKISLPNDQKEQLLKENTSKNKIAIMNVDQSKAIYKLRQNYDERIATAAAVAEMEKVRREPI</sequence>
<accession>A0AAD5TAU2</accession>
<dbReference type="Proteomes" id="UP001211907">
    <property type="component" value="Unassembled WGS sequence"/>
</dbReference>